<dbReference type="RefSeq" id="WP_231416786.1">
    <property type="nucleotide sequence ID" value="NZ_CP126446.1"/>
</dbReference>
<feature type="compositionally biased region" description="Polar residues" evidence="3">
    <location>
        <begin position="419"/>
        <end position="429"/>
    </location>
</feature>
<name>A0ABY8US66_9BACI</name>
<accession>A0ABY8US66</accession>
<dbReference type="Gene3D" id="1.25.40.680">
    <property type="entry name" value="Type VII secretion system EssB, C-terminal-like domain"/>
    <property type="match status" value="1"/>
</dbReference>
<dbReference type="EMBL" id="CP126446">
    <property type="protein sequence ID" value="WIF96512.1"/>
    <property type="molecule type" value="Genomic_DNA"/>
</dbReference>
<reference evidence="4 5" key="1">
    <citation type="submission" date="2023-05" db="EMBL/GenBank/DDBJ databases">
        <title>Comparative genomics reveals the evidence of polycyclic aromatic hydrocarbons degradation in moderately halophilic genus Pontibacillus.</title>
        <authorList>
            <person name="Yang H."/>
            <person name="Qian Z."/>
        </authorList>
    </citation>
    <scope>NUCLEOTIDE SEQUENCE [LARGE SCALE GENOMIC DNA]</scope>
    <source>
        <strain evidence="5">HN14</strain>
    </source>
</reference>
<feature type="compositionally biased region" description="Acidic residues" evidence="3">
    <location>
        <begin position="403"/>
        <end position="414"/>
    </location>
</feature>
<dbReference type="Pfam" id="PF10140">
    <property type="entry name" value="YukC"/>
    <property type="match status" value="1"/>
</dbReference>
<evidence type="ECO:0000313" key="4">
    <source>
        <dbReference type="EMBL" id="WIF96512.1"/>
    </source>
</evidence>
<dbReference type="Proteomes" id="UP001236652">
    <property type="component" value="Chromosome"/>
</dbReference>
<comment type="similarity">
    <text evidence="1">Belongs to the EssB family.</text>
</comment>
<protein>
    <submittedName>
        <fullName evidence="4">Type VII secretion protein EssB/YukC</fullName>
    </submittedName>
</protein>
<evidence type="ECO:0000256" key="1">
    <source>
        <dbReference type="ARBA" id="ARBA00010163"/>
    </source>
</evidence>
<feature type="region of interest" description="Disordered" evidence="3">
    <location>
        <begin position="183"/>
        <end position="202"/>
    </location>
</feature>
<evidence type="ECO:0000256" key="2">
    <source>
        <dbReference type="SAM" id="Coils"/>
    </source>
</evidence>
<feature type="region of interest" description="Disordered" evidence="3">
    <location>
        <begin position="400"/>
        <end position="429"/>
    </location>
</feature>
<evidence type="ECO:0000256" key="3">
    <source>
        <dbReference type="SAM" id="MobiDB-lite"/>
    </source>
</evidence>
<dbReference type="InterPro" id="IPR042565">
    <property type="entry name" value="T7SS_EssB_C"/>
</dbReference>
<sequence>MEEPIQLQQDEKNRFLTAIVLKEDTHIVETEQLEELKRGLPLFLRVGEIYMEEDRLKIAYETDPAFVPLSSKHSSSTEEKKASLAHLFQLRRLEGSPYIPYMDPDNLFVHPEHGLKIGHRGLREVLPPSNDEEGELFKAFQACLLSMFSSYSFHHILRKGSSHLTWDESRLAQRMAQAKRLDELEELISPPPNSKDDPKRSSKINPFILAGSMLVLGLGIGFSGGTSADQDDSKSLEYREEVEELKGQLASQQARAAAYQASLQNDHEKAIRLLEGLQNVNGETEALLDGTIKSLREANTLKDSLKEAVVENLVSLQTQEANQVILQIESKSPRVMMEKAWINDDYEKVLELHKKVNGTRSTWLAANSHFQLNEYDQAVSLAKEVNEADFAIRVLKAKKDQVESDEGLSEEEKEEQLSRINQQIENLQS</sequence>
<keyword evidence="5" id="KW-1185">Reference proteome</keyword>
<gene>
    <name evidence="4" type="ORF">QNI29_12200</name>
</gene>
<proteinExistence type="inferred from homology"/>
<dbReference type="InterPro" id="IPR018778">
    <property type="entry name" value="T7SS_EssB"/>
</dbReference>
<feature type="coiled-coil region" evidence="2">
    <location>
        <begin position="235"/>
        <end position="262"/>
    </location>
</feature>
<evidence type="ECO:0000313" key="5">
    <source>
        <dbReference type="Proteomes" id="UP001236652"/>
    </source>
</evidence>
<dbReference type="Gene3D" id="1.10.510.10">
    <property type="entry name" value="Transferase(Phosphotransferase) domain 1"/>
    <property type="match status" value="1"/>
</dbReference>
<keyword evidence="2" id="KW-0175">Coiled coil</keyword>
<organism evidence="4 5">
    <name type="scientific">Pontibacillus chungwhensis</name>
    <dbReference type="NCBI Taxonomy" id="265426"/>
    <lineage>
        <taxon>Bacteria</taxon>
        <taxon>Bacillati</taxon>
        <taxon>Bacillota</taxon>
        <taxon>Bacilli</taxon>
        <taxon>Bacillales</taxon>
        <taxon>Bacillaceae</taxon>
        <taxon>Pontibacillus</taxon>
    </lineage>
</organism>